<keyword evidence="1" id="KW-0378">Hydrolase</keyword>
<dbReference type="PANTHER" id="PTHR46832">
    <property type="entry name" value="5'-METHYLTHIOADENOSINE/S-ADENOSYLHOMOCYSTEINE NUCLEOSIDASE"/>
    <property type="match status" value="1"/>
</dbReference>
<evidence type="ECO:0000259" key="3">
    <source>
        <dbReference type="Pfam" id="PF01048"/>
    </source>
</evidence>
<evidence type="ECO:0000313" key="4">
    <source>
        <dbReference type="EMBL" id="GAA4457098.1"/>
    </source>
</evidence>
<accession>A0ABP8MW21</accession>
<sequence length="226" mass="24803">MQLMKNLLIVSATEAEILPLLRFLEANFRTVAQHSFQNERYSVDILISGVGMMSTAYNLGVALARNTYDAALQAGIGGCFDMQLPLGSVLGVASECYADLGAENRGAYIDIYELGFLQKDTYPFTDGKLLNLKPFEAGMGLDLVPAISVNTVSGHSPTIAARAGRYGAVLESMEGIAFHYACLQQQLPFLQIRAISNYVTPRDRDAWQIGLAIRNLNQHLQDFFSK</sequence>
<proteinExistence type="inferred from homology"/>
<comment type="catalytic activity">
    <reaction evidence="1">
        <text>futalosine + H2O = dehypoxanthine futalosine + hypoxanthine</text>
        <dbReference type="Rhea" id="RHEA:25904"/>
        <dbReference type="ChEBI" id="CHEBI:15377"/>
        <dbReference type="ChEBI" id="CHEBI:17368"/>
        <dbReference type="ChEBI" id="CHEBI:58863"/>
        <dbReference type="ChEBI" id="CHEBI:58864"/>
        <dbReference type="EC" id="3.2.2.26"/>
    </reaction>
</comment>
<protein>
    <recommendedName>
        <fullName evidence="1 2">Futalosine hydrolase</fullName>
        <shortName evidence="1">FL hydrolase</shortName>
        <ecNumber evidence="1 2">3.2.2.26</ecNumber>
    </recommendedName>
    <alternativeName>
        <fullName evidence="1">Futalosine nucleosidase</fullName>
    </alternativeName>
    <alternativeName>
        <fullName evidence="1">Menaquinone biosynthetic enzyme MqnB</fullName>
    </alternativeName>
</protein>
<dbReference type="EMBL" id="BAABEZ010000022">
    <property type="protein sequence ID" value="GAA4457098.1"/>
    <property type="molecule type" value="Genomic_DNA"/>
</dbReference>
<comment type="function">
    <text evidence="1">Catalyzes the hydrolysis of futalosine (FL) to dehypoxanthine futalosine (DHFL) and hypoxanthine, a step in the biosynthesis of menaquinone (MK, vitamin K2).</text>
</comment>
<dbReference type="InterPro" id="IPR035994">
    <property type="entry name" value="Nucleoside_phosphorylase_sf"/>
</dbReference>
<dbReference type="NCBIfam" id="TIGR03664">
    <property type="entry name" value="fut_nucase"/>
    <property type="match status" value="1"/>
</dbReference>
<organism evidence="4 5">
    <name type="scientific">Rurimicrobium arvi</name>
    <dbReference type="NCBI Taxonomy" id="2049916"/>
    <lineage>
        <taxon>Bacteria</taxon>
        <taxon>Pseudomonadati</taxon>
        <taxon>Bacteroidota</taxon>
        <taxon>Chitinophagia</taxon>
        <taxon>Chitinophagales</taxon>
        <taxon>Chitinophagaceae</taxon>
        <taxon>Rurimicrobium</taxon>
    </lineage>
</organism>
<comment type="caution">
    <text evidence="4">The sequence shown here is derived from an EMBL/GenBank/DDBJ whole genome shotgun (WGS) entry which is preliminary data.</text>
</comment>
<name>A0ABP8MW21_9BACT</name>
<dbReference type="PANTHER" id="PTHR46832:SF2">
    <property type="entry name" value="FUTALOSINE HYDROLASE"/>
    <property type="match status" value="1"/>
</dbReference>
<evidence type="ECO:0000256" key="2">
    <source>
        <dbReference type="NCBIfam" id="TIGR03664"/>
    </source>
</evidence>
<evidence type="ECO:0000313" key="5">
    <source>
        <dbReference type="Proteomes" id="UP001501410"/>
    </source>
</evidence>
<dbReference type="Pfam" id="PF01048">
    <property type="entry name" value="PNP_UDP_1"/>
    <property type="match status" value="1"/>
</dbReference>
<dbReference type="InterPro" id="IPR019963">
    <property type="entry name" value="FL_hydrolase_MqnB"/>
</dbReference>
<keyword evidence="1" id="KW-0474">Menaquinone biosynthesis</keyword>
<dbReference type="CDD" id="cd17766">
    <property type="entry name" value="futalosine_nucleosidase_MqnB"/>
    <property type="match status" value="1"/>
</dbReference>
<dbReference type="Gene3D" id="3.40.50.1580">
    <property type="entry name" value="Nucleoside phosphorylase domain"/>
    <property type="match status" value="1"/>
</dbReference>
<comment type="similarity">
    <text evidence="1">Belongs to the PNP/UDP phosphorylase family. Futalosine hydrolase subfamily.</text>
</comment>
<gene>
    <name evidence="1" type="primary">mqnB</name>
    <name evidence="4" type="ORF">GCM10023092_23420</name>
</gene>
<dbReference type="Proteomes" id="UP001501410">
    <property type="component" value="Unassembled WGS sequence"/>
</dbReference>
<dbReference type="HAMAP" id="MF_00991">
    <property type="entry name" value="MqnB"/>
    <property type="match status" value="1"/>
</dbReference>
<comment type="pathway">
    <text evidence="1">Quinol/quinone metabolism; menaquinone biosynthesis.</text>
</comment>
<feature type="domain" description="Nucleoside phosphorylase" evidence="3">
    <location>
        <begin position="8"/>
        <end position="206"/>
    </location>
</feature>
<reference evidence="5" key="1">
    <citation type="journal article" date="2019" name="Int. J. Syst. Evol. Microbiol.">
        <title>The Global Catalogue of Microorganisms (GCM) 10K type strain sequencing project: providing services to taxonomists for standard genome sequencing and annotation.</title>
        <authorList>
            <consortium name="The Broad Institute Genomics Platform"/>
            <consortium name="The Broad Institute Genome Sequencing Center for Infectious Disease"/>
            <person name="Wu L."/>
            <person name="Ma J."/>
        </authorList>
    </citation>
    <scope>NUCLEOTIDE SEQUENCE [LARGE SCALE GENOMIC DNA]</scope>
    <source>
        <strain evidence="5">JCM 31921</strain>
    </source>
</reference>
<evidence type="ECO:0000256" key="1">
    <source>
        <dbReference type="HAMAP-Rule" id="MF_00991"/>
    </source>
</evidence>
<dbReference type="InterPro" id="IPR000845">
    <property type="entry name" value="Nucleoside_phosphorylase_d"/>
</dbReference>
<dbReference type="EC" id="3.2.2.26" evidence="1 2"/>
<dbReference type="SUPFAM" id="SSF53167">
    <property type="entry name" value="Purine and uridine phosphorylases"/>
    <property type="match status" value="1"/>
</dbReference>
<keyword evidence="5" id="KW-1185">Reference proteome</keyword>